<evidence type="ECO:0000256" key="4">
    <source>
        <dbReference type="SAM" id="SignalP"/>
    </source>
</evidence>
<dbReference type="InterPro" id="IPR050317">
    <property type="entry name" value="Plant_Fungal_Acyltransferase"/>
</dbReference>
<dbReference type="PANTHER" id="PTHR31642">
    <property type="entry name" value="TRICHOTHECENE 3-O-ACETYLTRANSFERASE"/>
    <property type="match status" value="1"/>
</dbReference>
<comment type="caution">
    <text evidence="5">The sequence shown here is derived from an EMBL/GenBank/DDBJ whole genome shotgun (WGS) entry which is preliminary data.</text>
</comment>
<dbReference type="AlphaFoldDB" id="A0A2V0P499"/>
<feature type="compositionally biased region" description="Low complexity" evidence="3">
    <location>
        <begin position="248"/>
        <end position="272"/>
    </location>
</feature>
<evidence type="ECO:0000256" key="3">
    <source>
        <dbReference type="SAM" id="MobiDB-lite"/>
    </source>
</evidence>
<dbReference type="InterPro" id="IPR023213">
    <property type="entry name" value="CAT-like_dom_sf"/>
</dbReference>
<reference evidence="5 6" key="1">
    <citation type="journal article" date="2018" name="Sci. Rep.">
        <title>Raphidocelis subcapitata (=Pseudokirchneriella subcapitata) provides an insight into genome evolution and environmental adaptations in the Sphaeropleales.</title>
        <authorList>
            <person name="Suzuki S."/>
            <person name="Yamaguchi H."/>
            <person name="Nakajima N."/>
            <person name="Kawachi M."/>
        </authorList>
    </citation>
    <scope>NUCLEOTIDE SEQUENCE [LARGE SCALE GENOMIC DNA]</scope>
    <source>
        <strain evidence="5 6">NIES-35</strain>
    </source>
</reference>
<proteinExistence type="inferred from homology"/>
<dbReference type="InParanoid" id="A0A2V0P499"/>
<sequence length="601" mass="61686">MARKMSLAARLLALAEGWAIHSWRPARGGAPPLRSRREGRVNAPCAGAVDLHVLDALHCRRVFFAAVRVDELLDAGALRLALESAVAEFPPTAGWLESAPRGGLRLRWDGARKRRGLAWTEAEAGGAPPEGPFDGVGLQNGGLLPRLKGRSVVAAQVTRFPDAGATMVVVSFNHSLGDIASAMEFLQAWCAHADAAAAPGGKGAATAPAGAPAAAAKAAARPLACGAARWDRSVLRRATARCEGGSAGASAGAARSDDGASADGAASSAAASTGGGSSIGSLDSGASSCYWDGKQIWRRDPTSRIPTCVTAAKWLWINPESRAQTWLLPRTAIDALRARLGAAGARAALSANDVVSALALAAAAWLDPARVEARGGANLHVVVNGRGGRFGAEVPHDYFGNFSVLAPVWVPAELLLNNGDGDSDTAWDDATRGGPLPSPELAAHVHVGVRAALGPGGVAARRNAWATAETEGGRVGAVRGHELADLFDGDVCVDNVASFPVHALRFGAKNAPSSATMRFIPIPRLLWVSAAGPPSAGNATGGDLHLSLQLPASQWARLAPAWESAGLSLVSDVSAVTDVVAHPGSLRAMFSELLRNPLASI</sequence>
<evidence type="ECO:0000313" key="6">
    <source>
        <dbReference type="Proteomes" id="UP000247498"/>
    </source>
</evidence>
<gene>
    <name evidence="5" type="ORF">Rsub_07430</name>
</gene>
<evidence type="ECO:0000256" key="1">
    <source>
        <dbReference type="ARBA" id="ARBA00009861"/>
    </source>
</evidence>
<name>A0A2V0P499_9CHLO</name>
<dbReference type="Pfam" id="PF02458">
    <property type="entry name" value="Transferase"/>
    <property type="match status" value="1"/>
</dbReference>
<evidence type="ECO:0008006" key="7">
    <source>
        <dbReference type="Google" id="ProtNLM"/>
    </source>
</evidence>
<dbReference type="EMBL" id="BDRX01000054">
    <property type="protein sequence ID" value="GBF94694.1"/>
    <property type="molecule type" value="Genomic_DNA"/>
</dbReference>
<evidence type="ECO:0000256" key="2">
    <source>
        <dbReference type="ARBA" id="ARBA00022679"/>
    </source>
</evidence>
<feature type="chain" id="PRO_5016111833" description="Acetyltransferase" evidence="4">
    <location>
        <begin position="18"/>
        <end position="601"/>
    </location>
</feature>
<dbReference type="Gene3D" id="3.30.559.10">
    <property type="entry name" value="Chloramphenicol acetyltransferase-like domain"/>
    <property type="match status" value="2"/>
</dbReference>
<dbReference type="PANTHER" id="PTHR31642:SF310">
    <property type="entry name" value="FATTY ALCOHOL:CAFFEOYL-COA ACYLTRANSFERASE"/>
    <property type="match status" value="1"/>
</dbReference>
<organism evidence="5 6">
    <name type="scientific">Raphidocelis subcapitata</name>
    <dbReference type="NCBI Taxonomy" id="307507"/>
    <lineage>
        <taxon>Eukaryota</taxon>
        <taxon>Viridiplantae</taxon>
        <taxon>Chlorophyta</taxon>
        <taxon>core chlorophytes</taxon>
        <taxon>Chlorophyceae</taxon>
        <taxon>CS clade</taxon>
        <taxon>Sphaeropleales</taxon>
        <taxon>Selenastraceae</taxon>
        <taxon>Raphidocelis</taxon>
    </lineage>
</organism>
<feature type="region of interest" description="Disordered" evidence="3">
    <location>
        <begin position="245"/>
        <end position="281"/>
    </location>
</feature>
<dbReference type="Proteomes" id="UP000247498">
    <property type="component" value="Unassembled WGS sequence"/>
</dbReference>
<accession>A0A2V0P499</accession>
<evidence type="ECO:0000313" key="5">
    <source>
        <dbReference type="EMBL" id="GBF94694.1"/>
    </source>
</evidence>
<protein>
    <recommendedName>
        <fullName evidence="7">Acetyltransferase</fullName>
    </recommendedName>
</protein>
<keyword evidence="4" id="KW-0732">Signal</keyword>
<feature type="signal peptide" evidence="4">
    <location>
        <begin position="1"/>
        <end position="17"/>
    </location>
</feature>
<keyword evidence="2" id="KW-0808">Transferase</keyword>
<keyword evidence="6" id="KW-1185">Reference proteome</keyword>
<dbReference type="GO" id="GO:0016747">
    <property type="term" value="F:acyltransferase activity, transferring groups other than amino-acyl groups"/>
    <property type="evidence" value="ECO:0007669"/>
    <property type="project" value="TreeGrafter"/>
</dbReference>
<comment type="similarity">
    <text evidence="1">Belongs to the plant acyltransferase family.</text>
</comment>